<feature type="region of interest" description="Disordered" evidence="1">
    <location>
        <begin position="244"/>
        <end position="342"/>
    </location>
</feature>
<comment type="caution">
    <text evidence="2">The sequence shown here is derived from an EMBL/GenBank/DDBJ whole genome shotgun (WGS) entry which is preliminary data.</text>
</comment>
<evidence type="ECO:0000313" key="3">
    <source>
        <dbReference type="Proteomes" id="UP000822688"/>
    </source>
</evidence>
<proteinExistence type="predicted"/>
<protein>
    <submittedName>
        <fullName evidence="2">Uncharacterized protein</fullName>
    </submittedName>
</protein>
<feature type="compositionally biased region" description="Low complexity" evidence="1">
    <location>
        <begin position="263"/>
        <end position="276"/>
    </location>
</feature>
<keyword evidence="3" id="KW-1185">Reference proteome</keyword>
<reference evidence="2" key="1">
    <citation type="submission" date="2020-06" db="EMBL/GenBank/DDBJ databases">
        <title>WGS assembly of Ceratodon purpureus strain R40.</title>
        <authorList>
            <person name="Carey S.B."/>
            <person name="Jenkins J."/>
            <person name="Shu S."/>
            <person name="Lovell J.T."/>
            <person name="Sreedasyam A."/>
            <person name="Maumus F."/>
            <person name="Tiley G.P."/>
            <person name="Fernandez-Pozo N."/>
            <person name="Barry K."/>
            <person name="Chen C."/>
            <person name="Wang M."/>
            <person name="Lipzen A."/>
            <person name="Daum C."/>
            <person name="Saski C.A."/>
            <person name="Payton A.C."/>
            <person name="Mcbreen J.C."/>
            <person name="Conrad R.E."/>
            <person name="Kollar L.M."/>
            <person name="Olsson S."/>
            <person name="Huttunen S."/>
            <person name="Landis J.B."/>
            <person name="Wickett N.J."/>
            <person name="Johnson M.G."/>
            <person name="Rensing S.A."/>
            <person name="Grimwood J."/>
            <person name="Schmutz J."/>
            <person name="Mcdaniel S.F."/>
        </authorList>
    </citation>
    <scope>NUCLEOTIDE SEQUENCE</scope>
    <source>
        <strain evidence="2">R40</strain>
    </source>
</reference>
<dbReference type="EMBL" id="CM026424">
    <property type="protein sequence ID" value="KAG0580573.1"/>
    <property type="molecule type" value="Genomic_DNA"/>
</dbReference>
<feature type="compositionally biased region" description="Pro residues" evidence="1">
    <location>
        <begin position="277"/>
        <end position="299"/>
    </location>
</feature>
<dbReference type="InterPro" id="IPR013783">
    <property type="entry name" value="Ig-like_fold"/>
</dbReference>
<dbReference type="Proteomes" id="UP000822688">
    <property type="component" value="Chromosome 4"/>
</dbReference>
<gene>
    <name evidence="2" type="ORF">KC19_4G183600</name>
</gene>
<evidence type="ECO:0000313" key="2">
    <source>
        <dbReference type="EMBL" id="KAG0580573.1"/>
    </source>
</evidence>
<dbReference type="PRINTS" id="PR01217">
    <property type="entry name" value="PRICHEXTENSN"/>
</dbReference>
<name>A0A8T0IDJ4_CERPU</name>
<organism evidence="2 3">
    <name type="scientific">Ceratodon purpureus</name>
    <name type="common">Fire moss</name>
    <name type="synonym">Dicranum purpureum</name>
    <dbReference type="NCBI Taxonomy" id="3225"/>
    <lineage>
        <taxon>Eukaryota</taxon>
        <taxon>Viridiplantae</taxon>
        <taxon>Streptophyta</taxon>
        <taxon>Embryophyta</taxon>
        <taxon>Bryophyta</taxon>
        <taxon>Bryophytina</taxon>
        <taxon>Bryopsida</taxon>
        <taxon>Dicranidae</taxon>
        <taxon>Pseudoditrichales</taxon>
        <taxon>Ditrichaceae</taxon>
        <taxon>Ceratodon</taxon>
    </lineage>
</organism>
<dbReference type="AlphaFoldDB" id="A0A8T0IDJ4"/>
<feature type="compositionally biased region" description="Low complexity" evidence="1">
    <location>
        <begin position="300"/>
        <end position="313"/>
    </location>
</feature>
<dbReference type="Gene3D" id="2.60.40.10">
    <property type="entry name" value="Immunoglobulins"/>
    <property type="match status" value="1"/>
</dbReference>
<evidence type="ECO:0000256" key="1">
    <source>
        <dbReference type="SAM" id="MobiDB-lite"/>
    </source>
</evidence>
<accession>A0A8T0IDJ4</accession>
<sequence length="885" mass="93389">MSWQRPTKVFEHGIIHLILLGLFLNAVDGFLWNGFSPEVISTKLGSSKGGTQLRVHLAGKGLDAVSPHYLRINDWNPVKATYQTVINGGIEDEFVMPPLQSSNKDVVRLSYSLDGVRYTRAGEFVYYDGEELATTALDPTDVEGVWHLQNSIFPRTNTSELLSMTFTPTCRDEAGVVSEARYPIPYEYARQSNAKLSIHCPIESPSPITHISINGQDYVAVEDPYIEHERHVDYIRLDQVANSTAAKTPPASNPPTANPPSAGPAFNQTPPKSAANPAPPSPVTNPPPPSPGGNPPPSISVPTPSKSPVAVSPPKSPPANIPPDGSLQNSGRHLGSNMPVCTSTDTGMGLSILVMFPTPTTMGPINVTTDVAGSFTGVGGPMTYVVSVIVGFPGQYKLTSIVPSCAGITPPLSFNVSGPPSPQFSYVSSTFATGGYAPGTSVSFNIQVVDGQGIVPSGFLGGGGGPFPFKVTLLQSAVVGGNNATFPVPFTTTQLGNGNWQVTCTPSRFLPTTGSVTLDGLPIVNSQFNFSLQTLTPTDATTKFRVSPNSTVPTGQQSLIIDSADTLPKYSLIHQITAQVTDPSGASIVTGICDMNRATVGCSFPMLLQKTGTYKLNVTIDSGTIISQASQISVIPGMALGSMSSLRLEGIVSNNTQKTAGDTILAHLNLLDAYGNPAATTFNYGEWNETVQVVLTCDQGSLITMTLVPGLGLTNASVQVTKAGYYVASAFIGSTGNALQGSGVYGFYVNPNMGNTSYWKGNLMVGEMIAGVYTPVVLALKDCYGNVIDGSSLRGVSPLTISMGNLNSSVQSVGRIFQLIPGLNQTVAKSGIIVTANYGSIQLASYNATCLPGKTLTNPIHYILSRCICKVSQRYYELSSFLTLK</sequence>
<feature type="compositionally biased region" description="Pro residues" evidence="1">
    <location>
        <begin position="251"/>
        <end position="262"/>
    </location>
</feature>